<feature type="region of interest" description="Disordered" evidence="1">
    <location>
        <begin position="88"/>
        <end position="122"/>
    </location>
</feature>
<evidence type="ECO:0000313" key="2">
    <source>
        <dbReference type="EMBL" id="PKY62380.1"/>
    </source>
</evidence>
<comment type="caution">
    <text evidence="2">The sequence shown here is derived from an EMBL/GenBank/DDBJ whole genome shotgun (WGS) entry which is preliminary data.</text>
</comment>
<feature type="non-terminal residue" evidence="2">
    <location>
        <position position="122"/>
    </location>
</feature>
<name>A0A2I1HU22_9GLOM</name>
<feature type="compositionally biased region" description="Polar residues" evidence="1">
    <location>
        <begin position="26"/>
        <end position="35"/>
    </location>
</feature>
<keyword evidence="3" id="KW-1185">Reference proteome</keyword>
<feature type="compositionally biased region" description="Acidic residues" evidence="1">
    <location>
        <begin position="94"/>
        <end position="122"/>
    </location>
</feature>
<feature type="region of interest" description="Disordered" evidence="1">
    <location>
        <begin position="1"/>
        <end position="47"/>
    </location>
</feature>
<organism evidence="2 3">
    <name type="scientific">Rhizophagus irregularis</name>
    <dbReference type="NCBI Taxonomy" id="588596"/>
    <lineage>
        <taxon>Eukaryota</taxon>
        <taxon>Fungi</taxon>
        <taxon>Fungi incertae sedis</taxon>
        <taxon>Mucoromycota</taxon>
        <taxon>Glomeromycotina</taxon>
        <taxon>Glomeromycetes</taxon>
        <taxon>Glomerales</taxon>
        <taxon>Glomeraceae</taxon>
        <taxon>Rhizophagus</taxon>
    </lineage>
</organism>
<gene>
    <name evidence="2" type="ORF">RhiirA4_488769</name>
</gene>
<accession>A0A2I1HU22</accession>
<dbReference type="EMBL" id="LLXI01007012">
    <property type="protein sequence ID" value="PKY62380.1"/>
    <property type="molecule type" value="Genomic_DNA"/>
</dbReference>
<dbReference type="Proteomes" id="UP000234323">
    <property type="component" value="Unassembled WGS sequence"/>
</dbReference>
<proteinExistence type="predicted"/>
<evidence type="ECO:0000313" key="3">
    <source>
        <dbReference type="Proteomes" id="UP000234323"/>
    </source>
</evidence>
<sequence length="122" mass="13912">MKRSRTARVHVTVPKLRIKSKKTSSEEGQSSISDNISEHRKINNDNQSSEDLITSYVQPRLLVIEQKMPDRKALVNENIEDLVDFDKENTIPISDDEHEESGIDDSVLLDDDESEESEIDDS</sequence>
<protein>
    <submittedName>
        <fullName evidence="2">Uncharacterized protein</fullName>
    </submittedName>
</protein>
<evidence type="ECO:0000256" key="1">
    <source>
        <dbReference type="SAM" id="MobiDB-lite"/>
    </source>
</evidence>
<dbReference type="AlphaFoldDB" id="A0A2I1HU22"/>
<reference evidence="2 3" key="1">
    <citation type="submission" date="2015-10" db="EMBL/GenBank/DDBJ databases">
        <title>Genome analyses suggest a sexual origin of heterokaryosis in a supposedly ancient asexual fungus.</title>
        <authorList>
            <person name="Ropars J."/>
            <person name="Sedzielewska K."/>
            <person name="Noel J."/>
            <person name="Charron P."/>
            <person name="Farinelli L."/>
            <person name="Marton T."/>
            <person name="Kruger M."/>
            <person name="Pelin A."/>
            <person name="Brachmann A."/>
            <person name="Corradi N."/>
        </authorList>
    </citation>
    <scope>NUCLEOTIDE SEQUENCE [LARGE SCALE GENOMIC DNA]</scope>
    <source>
        <strain evidence="2 3">A4</strain>
    </source>
</reference>